<protein>
    <recommendedName>
        <fullName evidence="10">Major facilitator superfamily (MFS) profile domain-containing protein</fullName>
    </recommendedName>
</protein>
<feature type="transmembrane region" description="Helical" evidence="9">
    <location>
        <begin position="152"/>
        <end position="173"/>
    </location>
</feature>
<evidence type="ECO:0000256" key="3">
    <source>
        <dbReference type="ARBA" id="ARBA00022475"/>
    </source>
</evidence>
<dbReference type="PROSITE" id="PS00216">
    <property type="entry name" value="SUGAR_TRANSPORT_1"/>
    <property type="match status" value="1"/>
</dbReference>
<keyword evidence="5 9" id="KW-0812">Transmembrane</keyword>
<feature type="transmembrane region" description="Helical" evidence="9">
    <location>
        <begin position="179"/>
        <end position="205"/>
    </location>
</feature>
<feature type="transmembrane region" description="Helical" evidence="9">
    <location>
        <begin position="422"/>
        <end position="446"/>
    </location>
</feature>
<feature type="region of interest" description="Disordered" evidence="8">
    <location>
        <begin position="465"/>
        <end position="485"/>
    </location>
</feature>
<dbReference type="OrthoDB" id="8120565at2759"/>
<dbReference type="GO" id="GO:0022857">
    <property type="term" value="F:transmembrane transporter activity"/>
    <property type="evidence" value="ECO:0007669"/>
    <property type="project" value="InterPro"/>
</dbReference>
<dbReference type="InterPro" id="IPR020846">
    <property type="entry name" value="MFS_dom"/>
</dbReference>
<organism evidence="11 12">
    <name type="scientific">Photinus pyralis</name>
    <name type="common">Common eastern firefly</name>
    <name type="synonym">Lampyris pyralis</name>
    <dbReference type="NCBI Taxonomy" id="7054"/>
    <lineage>
        <taxon>Eukaryota</taxon>
        <taxon>Metazoa</taxon>
        <taxon>Ecdysozoa</taxon>
        <taxon>Arthropoda</taxon>
        <taxon>Hexapoda</taxon>
        <taxon>Insecta</taxon>
        <taxon>Pterygota</taxon>
        <taxon>Neoptera</taxon>
        <taxon>Endopterygota</taxon>
        <taxon>Coleoptera</taxon>
        <taxon>Polyphaga</taxon>
        <taxon>Elateriformia</taxon>
        <taxon>Elateroidea</taxon>
        <taxon>Lampyridae</taxon>
        <taxon>Lampyrinae</taxon>
        <taxon>Photinus</taxon>
    </lineage>
</organism>
<evidence type="ECO:0000256" key="4">
    <source>
        <dbReference type="ARBA" id="ARBA00022597"/>
    </source>
</evidence>
<keyword evidence="6 9" id="KW-1133">Transmembrane helix</keyword>
<feature type="transmembrane region" description="Helical" evidence="9">
    <location>
        <begin position="262"/>
        <end position="281"/>
    </location>
</feature>
<dbReference type="PROSITE" id="PS00217">
    <property type="entry name" value="SUGAR_TRANSPORT_2"/>
    <property type="match status" value="1"/>
</dbReference>
<gene>
    <name evidence="11" type="ORF">PPYR_13617</name>
</gene>
<keyword evidence="2" id="KW-0813">Transport</keyword>
<comment type="subcellular location">
    <subcellularLocation>
        <location evidence="1">Cell membrane</location>
        <topology evidence="1">Multi-pass membrane protein</topology>
    </subcellularLocation>
</comment>
<evidence type="ECO:0000256" key="7">
    <source>
        <dbReference type="ARBA" id="ARBA00023136"/>
    </source>
</evidence>
<evidence type="ECO:0000256" key="2">
    <source>
        <dbReference type="ARBA" id="ARBA00022448"/>
    </source>
</evidence>
<evidence type="ECO:0000256" key="6">
    <source>
        <dbReference type="ARBA" id="ARBA00022989"/>
    </source>
</evidence>
<dbReference type="Pfam" id="PF00083">
    <property type="entry name" value="Sugar_tr"/>
    <property type="match status" value="1"/>
</dbReference>
<reference evidence="11 12" key="1">
    <citation type="journal article" date="2018" name="Elife">
        <title>Firefly genomes illuminate parallel origins of bioluminescence in beetles.</title>
        <authorList>
            <person name="Fallon T.R."/>
            <person name="Lower S.E."/>
            <person name="Chang C.H."/>
            <person name="Bessho-Uehara M."/>
            <person name="Martin G.J."/>
            <person name="Bewick A.J."/>
            <person name="Behringer M."/>
            <person name="Debat H.J."/>
            <person name="Wong I."/>
            <person name="Day J.C."/>
            <person name="Suvorov A."/>
            <person name="Silva C.J."/>
            <person name="Stanger-Hall K.F."/>
            <person name="Hall D.W."/>
            <person name="Schmitz R.J."/>
            <person name="Nelson D.R."/>
            <person name="Lewis S.M."/>
            <person name="Shigenobu S."/>
            <person name="Bybee S.M."/>
            <person name="Larracuente A.M."/>
            <person name="Oba Y."/>
            <person name="Weng J.K."/>
        </authorList>
    </citation>
    <scope>NUCLEOTIDE SEQUENCE [LARGE SCALE GENOMIC DNA]</scope>
    <source>
        <strain evidence="11">1611_PpyrPB1</strain>
        <tissue evidence="11">Whole body</tissue>
    </source>
</reference>
<feature type="transmembrane region" description="Helical" evidence="9">
    <location>
        <begin position="301"/>
        <end position="319"/>
    </location>
</feature>
<feature type="transmembrane region" description="Helical" evidence="9">
    <location>
        <begin position="326"/>
        <end position="348"/>
    </location>
</feature>
<dbReference type="PANTHER" id="PTHR48021:SF1">
    <property type="entry name" value="GH07001P-RELATED"/>
    <property type="match status" value="1"/>
</dbReference>
<keyword evidence="12" id="KW-1185">Reference proteome</keyword>
<name>A0A5N4A9L1_PHOPY</name>
<dbReference type="InterPro" id="IPR050549">
    <property type="entry name" value="MFS_Trehalose_Transporter"/>
</dbReference>
<dbReference type="AlphaFoldDB" id="A0A5N4A9L1"/>
<dbReference type="FunFam" id="1.20.1250.20:FF:000218">
    <property type="entry name" value="facilitated trehalose transporter Tret1"/>
    <property type="match status" value="1"/>
</dbReference>
<feature type="transmembrane region" description="Helical" evidence="9">
    <location>
        <begin position="93"/>
        <end position="111"/>
    </location>
</feature>
<evidence type="ECO:0000259" key="10">
    <source>
        <dbReference type="PROSITE" id="PS50850"/>
    </source>
</evidence>
<dbReference type="SUPFAM" id="SSF103473">
    <property type="entry name" value="MFS general substrate transporter"/>
    <property type="match status" value="1"/>
</dbReference>
<dbReference type="PANTHER" id="PTHR48021">
    <property type="match status" value="1"/>
</dbReference>
<evidence type="ECO:0000256" key="5">
    <source>
        <dbReference type="ARBA" id="ARBA00022692"/>
    </source>
</evidence>
<accession>A0A5N4A9L1</accession>
<evidence type="ECO:0000313" key="12">
    <source>
        <dbReference type="Proteomes" id="UP000327044"/>
    </source>
</evidence>
<dbReference type="Proteomes" id="UP000327044">
    <property type="component" value="Unassembled WGS sequence"/>
</dbReference>
<feature type="transmembrane region" description="Helical" evidence="9">
    <location>
        <begin position="360"/>
        <end position="383"/>
    </location>
</feature>
<dbReference type="EMBL" id="VVIM01000009">
    <property type="protein sequence ID" value="KAB0793997.1"/>
    <property type="molecule type" value="Genomic_DNA"/>
</dbReference>
<comment type="caution">
    <text evidence="11">The sequence shown here is derived from an EMBL/GenBank/DDBJ whole genome shotgun (WGS) entry which is preliminary data.</text>
</comment>
<dbReference type="InterPro" id="IPR005828">
    <property type="entry name" value="MFS_sugar_transport-like"/>
</dbReference>
<proteinExistence type="predicted"/>
<keyword evidence="7 9" id="KW-0472">Membrane</keyword>
<evidence type="ECO:0000256" key="9">
    <source>
        <dbReference type="SAM" id="Phobius"/>
    </source>
</evidence>
<dbReference type="InterPro" id="IPR005829">
    <property type="entry name" value="Sugar_transporter_CS"/>
</dbReference>
<dbReference type="GO" id="GO:0005886">
    <property type="term" value="C:plasma membrane"/>
    <property type="evidence" value="ECO:0007669"/>
    <property type="project" value="UniProtKB-SubCell"/>
</dbReference>
<keyword evidence="4" id="KW-0762">Sugar transport</keyword>
<evidence type="ECO:0000256" key="8">
    <source>
        <dbReference type="SAM" id="MobiDB-lite"/>
    </source>
</evidence>
<dbReference type="InParanoid" id="A0A5N4A9L1"/>
<feature type="transmembrane region" description="Helical" evidence="9">
    <location>
        <begin position="66"/>
        <end position="86"/>
    </location>
</feature>
<evidence type="ECO:0000256" key="1">
    <source>
        <dbReference type="ARBA" id="ARBA00004651"/>
    </source>
</evidence>
<feature type="transmembrane region" description="Helical" evidence="9">
    <location>
        <begin position="395"/>
        <end position="416"/>
    </location>
</feature>
<dbReference type="Gene3D" id="1.20.1250.20">
    <property type="entry name" value="MFS general substrate transporter like domains"/>
    <property type="match status" value="1"/>
</dbReference>
<feature type="domain" description="Major facilitator superfamily (MFS) profile" evidence="10">
    <location>
        <begin position="21"/>
        <end position="450"/>
    </location>
</feature>
<sequence>MSTDEPSGSGSTKHGVRYLQYSSAFSVGILQVSQYVNLVWGSPTLPRLLAPDSPIGKPLTYDEASWVMSIIYLGVVLGGLLLLLLLDRLGPKNILLIGAVLTIVSWIIVGFAKSVAILVVGRTIAGIGDGISIPCVNIYICEIASKDIRGRLGAIPALLGIIGNTFIFGAGPYIEYTTLILVCASFPIIFLVLFYFMPNSPYFLVKTGRRREAKRSLIKLLGESTDSVVEKELREVEETVKSETGGLSLIQLLLLPNFRKSLLIVFVAHNVINFCGVTFISQYLQVILASSGIHMSKELTSVVYGVVQLPAVVLAGIVMDKFGRKPVFCISSAGASITLILQGIYVYFQRIIDLKSVSFIPVVCLTLYKFFICFGILHLPYFFSGELFTTNTKKVGIFIVSTYSSVVVFGTIKLFGNNFDAWGLHNICWFFGSVCFLGVLFSLFILPETKGKSFAEIQNHLATKKGYSSPRENKNTTATNETTMM</sequence>
<feature type="compositionally biased region" description="Low complexity" evidence="8">
    <location>
        <begin position="475"/>
        <end position="485"/>
    </location>
</feature>
<dbReference type="InterPro" id="IPR036259">
    <property type="entry name" value="MFS_trans_sf"/>
</dbReference>
<feature type="transmembrane region" description="Helical" evidence="9">
    <location>
        <begin position="117"/>
        <end position="140"/>
    </location>
</feature>
<dbReference type="PROSITE" id="PS50850">
    <property type="entry name" value="MFS"/>
    <property type="match status" value="1"/>
</dbReference>
<evidence type="ECO:0000313" key="11">
    <source>
        <dbReference type="EMBL" id="KAB0793997.1"/>
    </source>
</evidence>
<keyword evidence="3" id="KW-1003">Cell membrane</keyword>